<feature type="domain" description="Response regulatory" evidence="3">
    <location>
        <begin position="5"/>
        <end position="120"/>
    </location>
</feature>
<comment type="caution">
    <text evidence="2">Lacks conserved residue(s) required for the propagation of feature annotation.</text>
</comment>
<dbReference type="AlphaFoldDB" id="A0A1M6JW70"/>
<protein>
    <submittedName>
        <fullName evidence="4">CheY chemotaxis protein or a CheY-like REC (Receiver) domain</fullName>
    </submittedName>
</protein>
<evidence type="ECO:0000313" key="5">
    <source>
        <dbReference type="Proteomes" id="UP000184171"/>
    </source>
</evidence>
<dbReference type="Pfam" id="PF00072">
    <property type="entry name" value="Response_reg"/>
    <property type="match status" value="1"/>
</dbReference>
<dbReference type="PANTHER" id="PTHR44591:SF20">
    <property type="entry name" value="PROTEIN PILH"/>
    <property type="match status" value="1"/>
</dbReference>
<gene>
    <name evidence="4" type="ORF">SAMN02745165_02540</name>
</gene>
<dbReference type="InterPro" id="IPR001789">
    <property type="entry name" value="Sig_transdc_resp-reg_receiver"/>
</dbReference>
<accession>A0A1M6JW70</accession>
<dbReference type="Gene3D" id="3.40.50.2300">
    <property type="match status" value="1"/>
</dbReference>
<dbReference type="RefSeq" id="WP_072909109.1">
    <property type="nucleotide sequence ID" value="NZ_FQZT01000009.1"/>
</dbReference>
<dbReference type="EMBL" id="FQZT01000009">
    <property type="protein sequence ID" value="SHJ50930.1"/>
    <property type="molecule type" value="Genomic_DNA"/>
</dbReference>
<dbReference type="Proteomes" id="UP000184171">
    <property type="component" value="Unassembled WGS sequence"/>
</dbReference>
<dbReference type="InterPro" id="IPR050595">
    <property type="entry name" value="Bact_response_regulator"/>
</dbReference>
<dbReference type="CDD" id="cd00156">
    <property type="entry name" value="REC"/>
    <property type="match status" value="1"/>
</dbReference>
<name>A0A1M6JW70_MALRU</name>
<sequence>MKARKILIVDKDPVARQQLADFFEESNYHVDTTASAAFVVAHIIKKNQPIILLGNSFEEKISPAEVVSLLRECNKELNIILISDENSPEMLRKVREKGIFYHSLKPHTREDNEELLSVVECAVGDLGTALT</sequence>
<dbReference type="PANTHER" id="PTHR44591">
    <property type="entry name" value="STRESS RESPONSE REGULATOR PROTEIN 1"/>
    <property type="match status" value="1"/>
</dbReference>
<evidence type="ECO:0000256" key="1">
    <source>
        <dbReference type="ARBA" id="ARBA00022553"/>
    </source>
</evidence>
<organism evidence="4 5">
    <name type="scientific">Malonomonas rubra DSM 5091</name>
    <dbReference type="NCBI Taxonomy" id="1122189"/>
    <lineage>
        <taxon>Bacteria</taxon>
        <taxon>Pseudomonadati</taxon>
        <taxon>Thermodesulfobacteriota</taxon>
        <taxon>Desulfuromonadia</taxon>
        <taxon>Desulfuromonadales</taxon>
        <taxon>Geopsychrobacteraceae</taxon>
        <taxon>Malonomonas</taxon>
    </lineage>
</organism>
<evidence type="ECO:0000259" key="3">
    <source>
        <dbReference type="PROSITE" id="PS50110"/>
    </source>
</evidence>
<dbReference type="SMART" id="SM00448">
    <property type="entry name" value="REC"/>
    <property type="match status" value="1"/>
</dbReference>
<reference evidence="4 5" key="1">
    <citation type="submission" date="2016-11" db="EMBL/GenBank/DDBJ databases">
        <authorList>
            <person name="Jaros S."/>
            <person name="Januszkiewicz K."/>
            <person name="Wedrychowicz H."/>
        </authorList>
    </citation>
    <scope>NUCLEOTIDE SEQUENCE [LARGE SCALE GENOMIC DNA]</scope>
    <source>
        <strain evidence="4 5">DSM 5091</strain>
    </source>
</reference>
<dbReference type="SUPFAM" id="SSF52172">
    <property type="entry name" value="CheY-like"/>
    <property type="match status" value="1"/>
</dbReference>
<dbReference type="InterPro" id="IPR011006">
    <property type="entry name" value="CheY-like_superfamily"/>
</dbReference>
<keyword evidence="5" id="KW-1185">Reference proteome</keyword>
<dbReference type="PROSITE" id="PS50110">
    <property type="entry name" value="RESPONSE_REGULATORY"/>
    <property type="match status" value="1"/>
</dbReference>
<dbReference type="STRING" id="1122189.SAMN02745165_02540"/>
<keyword evidence="1" id="KW-0597">Phosphoprotein</keyword>
<proteinExistence type="predicted"/>
<evidence type="ECO:0000256" key="2">
    <source>
        <dbReference type="PROSITE-ProRule" id="PRU00169"/>
    </source>
</evidence>
<evidence type="ECO:0000313" key="4">
    <source>
        <dbReference type="EMBL" id="SHJ50930.1"/>
    </source>
</evidence>
<dbReference type="GO" id="GO:0000160">
    <property type="term" value="P:phosphorelay signal transduction system"/>
    <property type="evidence" value="ECO:0007669"/>
    <property type="project" value="InterPro"/>
</dbReference>
<dbReference type="OrthoDB" id="5405544at2"/>